<dbReference type="EMBL" id="CP003944">
    <property type="protein sequence ID" value="AFZ50443.1"/>
    <property type="molecule type" value="Genomic_DNA"/>
</dbReference>
<dbReference type="InterPro" id="IPR045864">
    <property type="entry name" value="aa-tRNA-synth_II/BPL/LPL"/>
</dbReference>
<proteinExistence type="predicted"/>
<dbReference type="Proteomes" id="UP000010482">
    <property type="component" value="Chromosome"/>
</dbReference>
<dbReference type="PATRIC" id="fig|13035.3.peg.2020"/>
<dbReference type="HOGENOM" id="CLU_051096_6_0_3"/>
<keyword evidence="4" id="KW-1185">Reference proteome</keyword>
<feature type="domain" description="BPL/LPL catalytic" evidence="2">
    <location>
        <begin position="17"/>
        <end position="139"/>
    </location>
</feature>
<dbReference type="GO" id="GO:0004077">
    <property type="term" value="F:biotin--[biotin carboxyl-carrier protein] ligase activity"/>
    <property type="evidence" value="ECO:0007669"/>
    <property type="project" value="InterPro"/>
</dbReference>
<evidence type="ECO:0000313" key="3">
    <source>
        <dbReference type="EMBL" id="AFZ50443.1"/>
    </source>
</evidence>
<dbReference type="AlphaFoldDB" id="K9YWE2"/>
<dbReference type="STRING" id="13035.Dacsa_1785"/>
<accession>K9YWE2</accession>
<keyword evidence="1 3" id="KW-0436">Ligase</keyword>
<name>K9YWE2_DACS8</name>
<evidence type="ECO:0000256" key="1">
    <source>
        <dbReference type="ARBA" id="ARBA00022598"/>
    </source>
</evidence>
<dbReference type="OrthoDB" id="9807064at2"/>
<dbReference type="GO" id="GO:0005737">
    <property type="term" value="C:cytoplasm"/>
    <property type="evidence" value="ECO:0007669"/>
    <property type="project" value="TreeGrafter"/>
</dbReference>
<dbReference type="NCBIfam" id="TIGR00121">
    <property type="entry name" value="birA_ligase"/>
    <property type="match status" value="1"/>
</dbReference>
<dbReference type="Pfam" id="PF03099">
    <property type="entry name" value="BPL_LplA_LipB"/>
    <property type="match status" value="1"/>
</dbReference>
<evidence type="ECO:0000259" key="2">
    <source>
        <dbReference type="Pfam" id="PF03099"/>
    </source>
</evidence>
<protein>
    <submittedName>
        <fullName evidence="3">BirA, biotin-(Acetyl-CoA-carboxylase) ligase</fullName>
    </submittedName>
</protein>
<dbReference type="InterPro" id="IPR004408">
    <property type="entry name" value="Biotin_CoA_COase_ligase"/>
</dbReference>
<reference evidence="3" key="1">
    <citation type="submission" date="2012-04" db="EMBL/GenBank/DDBJ databases">
        <title>Finished genome of Dactylococcopsis salina PCC 8305.</title>
        <authorList>
            <consortium name="US DOE Joint Genome Institute"/>
            <person name="Gugger M."/>
            <person name="Coursin T."/>
            <person name="Rippka R."/>
            <person name="Tandeau De Marsac N."/>
            <person name="Huntemann M."/>
            <person name="Wei C.-L."/>
            <person name="Han J."/>
            <person name="Detter J.C."/>
            <person name="Han C."/>
            <person name="Tapia R."/>
            <person name="Daligault H."/>
            <person name="Chen A."/>
            <person name="Krypides N."/>
            <person name="Mavromatis K."/>
            <person name="Markowitz V."/>
            <person name="Szeto E."/>
            <person name="Ivanova N."/>
            <person name="Ovchinnikova G."/>
            <person name="Pagani I."/>
            <person name="Pati A."/>
            <person name="Goodwin L."/>
            <person name="Peters L."/>
            <person name="Pitluck S."/>
            <person name="Woyke T."/>
            <person name="Kerfeld C."/>
        </authorList>
    </citation>
    <scope>NUCLEOTIDE SEQUENCE [LARGE SCALE GENOMIC DNA]</scope>
    <source>
        <strain evidence="3">PCC 8305</strain>
    </source>
</reference>
<gene>
    <name evidence="3" type="ORF">Dacsa_1785</name>
</gene>
<dbReference type="InterPro" id="IPR004143">
    <property type="entry name" value="BPL_LPL_catalytic"/>
</dbReference>
<evidence type="ECO:0000313" key="4">
    <source>
        <dbReference type="Proteomes" id="UP000010482"/>
    </source>
</evidence>
<dbReference type="SUPFAM" id="SSF55681">
    <property type="entry name" value="Class II aaRS and biotin synthetases"/>
    <property type="match status" value="1"/>
</dbReference>
<dbReference type="Gene3D" id="3.30.930.10">
    <property type="entry name" value="Bira Bifunctional Protein, Domain 2"/>
    <property type="match status" value="1"/>
</dbReference>
<sequence>MNDYTWQQQVLPIYHFEQLASTNETAWELFQQGKTPPFLVTAAEQTAGKGQWGRQWVSSRGGLYLSLLLTPHWAIEQPSHLTISSVFGVTEILASYQIPIEIKWLNDLFLQRKKLGGILTETRVKNRDLKAVVIGIGVNWSNVVPEMGIALKDYLEASQIETYFHPSPALKLGSHQFYFPPKLINFHHLKYIVITGLLWGYQRYSQEGLTHILPQYEARLIQSSPTN</sequence>
<dbReference type="eggNOG" id="COG0340">
    <property type="taxonomic scope" value="Bacteria"/>
</dbReference>
<organism evidence="3 4">
    <name type="scientific">Dactylococcopsis salina (strain PCC 8305)</name>
    <name type="common">Myxobactron salinum</name>
    <dbReference type="NCBI Taxonomy" id="13035"/>
    <lineage>
        <taxon>Bacteria</taxon>
        <taxon>Bacillati</taxon>
        <taxon>Cyanobacteriota</taxon>
        <taxon>Cyanophyceae</taxon>
        <taxon>Nodosilineales</taxon>
        <taxon>Cymatolegaceae</taxon>
        <taxon>Dactylococcopsis</taxon>
    </lineage>
</organism>
<dbReference type="KEGG" id="dsl:Dacsa_1785"/>
<dbReference type="PANTHER" id="PTHR12835:SF5">
    <property type="entry name" value="BIOTIN--PROTEIN LIGASE"/>
    <property type="match status" value="1"/>
</dbReference>
<dbReference type="CDD" id="cd16442">
    <property type="entry name" value="BPL"/>
    <property type="match status" value="1"/>
</dbReference>
<dbReference type="PANTHER" id="PTHR12835">
    <property type="entry name" value="BIOTIN PROTEIN LIGASE"/>
    <property type="match status" value="1"/>
</dbReference>